<keyword evidence="1" id="KW-1133">Transmembrane helix</keyword>
<evidence type="ECO:0000256" key="1">
    <source>
        <dbReference type="SAM" id="Phobius"/>
    </source>
</evidence>
<evidence type="ECO:0000313" key="3">
    <source>
        <dbReference type="Proteomes" id="UP000005601"/>
    </source>
</evidence>
<proteinExistence type="predicted"/>
<gene>
    <name evidence="2" type="ORF">HPHPP11B_0076</name>
</gene>
<accession>I9YPP8</accession>
<evidence type="ECO:0000313" key="2">
    <source>
        <dbReference type="EMBL" id="EJC30780.1"/>
    </source>
</evidence>
<dbReference type="Proteomes" id="UP000005601">
    <property type="component" value="Unassembled WGS sequence"/>
</dbReference>
<feature type="transmembrane region" description="Helical" evidence="1">
    <location>
        <begin position="20"/>
        <end position="41"/>
    </location>
</feature>
<comment type="caution">
    <text evidence="2">The sequence shown here is derived from an EMBL/GenBank/DDBJ whole genome shotgun (WGS) entry which is preliminary data.</text>
</comment>
<dbReference type="EMBL" id="AKQH01000001">
    <property type="protein sequence ID" value="EJC30780.1"/>
    <property type="molecule type" value="Genomic_DNA"/>
</dbReference>
<keyword evidence="1" id="KW-0812">Transmembrane</keyword>
<protein>
    <submittedName>
        <fullName evidence="2">Uncharacterized protein</fullName>
    </submittedName>
</protein>
<name>I9YPP8_HELPX</name>
<dbReference type="AlphaFoldDB" id="I9YPP8"/>
<sequence length="67" mass="7973">MDFLDHKTIKEQINKLVKKYSTHNTFIGFNWHFVLGIIAFLKDSLMTKSYKHKEGFYVTIPKIIIIK</sequence>
<organism evidence="2 3">
    <name type="scientific">Helicobacter pylori Hp P-11b</name>
    <dbReference type="NCBI Taxonomy" id="992106"/>
    <lineage>
        <taxon>Bacteria</taxon>
        <taxon>Pseudomonadati</taxon>
        <taxon>Campylobacterota</taxon>
        <taxon>Epsilonproteobacteria</taxon>
        <taxon>Campylobacterales</taxon>
        <taxon>Helicobacteraceae</taxon>
        <taxon>Helicobacter</taxon>
    </lineage>
</organism>
<reference evidence="2 3" key="1">
    <citation type="submission" date="2012-05" db="EMBL/GenBank/DDBJ databases">
        <title>Genome sequence of Helicobacter pylori Hp P-11b.</title>
        <authorList>
            <person name="Blanchard T.G."/>
            <person name="Czinn S.J."/>
            <person name="McCracken C."/>
            <person name="Abolude K."/>
            <person name="Maroo A."/>
            <person name="Santana-Cruz I."/>
            <person name="Tallon L.J."/>
            <person name="Ficke F.W.F."/>
        </authorList>
    </citation>
    <scope>NUCLEOTIDE SEQUENCE [LARGE SCALE GENOMIC DNA]</scope>
    <source>
        <strain evidence="2 3">Hp P-11b</strain>
    </source>
</reference>
<keyword evidence="1" id="KW-0472">Membrane</keyword>